<feature type="transmembrane region" description="Helical" evidence="12">
    <location>
        <begin position="407"/>
        <end position="424"/>
    </location>
</feature>
<dbReference type="PIRSF" id="PIRSF000439">
    <property type="entry name" value="Oat_ACAT_DAG_ARE"/>
    <property type="match status" value="1"/>
</dbReference>
<keyword evidence="14" id="KW-1185">Reference proteome</keyword>
<evidence type="ECO:0000256" key="12">
    <source>
        <dbReference type="SAM" id="Phobius"/>
    </source>
</evidence>
<protein>
    <recommendedName>
        <fullName evidence="9">O-acyltransferase</fullName>
    </recommendedName>
</protein>
<keyword evidence="7 9" id="KW-0472">Membrane</keyword>
<dbReference type="GeneTree" id="ENSGT00950000183081"/>
<evidence type="ECO:0000256" key="6">
    <source>
        <dbReference type="ARBA" id="ARBA00022989"/>
    </source>
</evidence>
<dbReference type="PANTHER" id="PTHR10408">
    <property type="entry name" value="STEROL O-ACYLTRANSFERASE"/>
    <property type="match status" value="1"/>
</dbReference>
<dbReference type="GO" id="GO:0019432">
    <property type="term" value="P:triglyceride biosynthetic process"/>
    <property type="evidence" value="ECO:0007669"/>
    <property type="project" value="TreeGrafter"/>
</dbReference>
<evidence type="ECO:0000256" key="3">
    <source>
        <dbReference type="ARBA" id="ARBA00022679"/>
    </source>
</evidence>
<feature type="transmembrane region" description="Helical" evidence="12">
    <location>
        <begin position="304"/>
        <end position="323"/>
    </location>
</feature>
<evidence type="ECO:0000256" key="4">
    <source>
        <dbReference type="ARBA" id="ARBA00022692"/>
    </source>
</evidence>
<keyword evidence="5 9" id="KW-0256">Endoplasmic reticulum</keyword>
<feature type="region of interest" description="Disordered" evidence="11">
    <location>
        <begin position="1"/>
        <end position="33"/>
    </location>
</feature>
<dbReference type="Pfam" id="PF03062">
    <property type="entry name" value="MBOAT"/>
    <property type="match status" value="1"/>
</dbReference>
<dbReference type="Proteomes" id="UP000261640">
    <property type="component" value="Unplaced"/>
</dbReference>
<dbReference type="InterPro" id="IPR014371">
    <property type="entry name" value="Oat_ACAT_DAG_ARE"/>
</dbReference>
<feature type="transmembrane region" description="Helical" evidence="12">
    <location>
        <begin position="436"/>
        <end position="454"/>
    </location>
</feature>
<evidence type="ECO:0000256" key="7">
    <source>
        <dbReference type="ARBA" id="ARBA00023136"/>
    </source>
</evidence>
<evidence type="ECO:0000256" key="1">
    <source>
        <dbReference type="ARBA" id="ARBA00004477"/>
    </source>
</evidence>
<dbReference type="Ensembl" id="ENSMAMT00000060891.1">
    <property type="protein sequence ID" value="ENSMAMP00000044774.1"/>
    <property type="gene ID" value="ENSMAMG00000011382.2"/>
</dbReference>
<evidence type="ECO:0000256" key="10">
    <source>
        <dbReference type="PIRSR" id="PIRSR000439-1"/>
    </source>
</evidence>
<keyword evidence="8 9" id="KW-0012">Acyltransferase</keyword>
<sequence length="467" mass="54354">MGDSDATGALRGRRRRATLQAGRGVSLQPMNGRSASVCQSSVAADFSKDHGSDKKRDLSLETVQFTSANDKKPRRSDISDRLSCHKTQESLLSSASGYRNYRGILNWCVVMLVLSNARLFLENLLRYGVLVDPIQVISLFLNDPYSWPAACLVIVSNVFIVVALYTERQLSKVSTEILPTYLHMLHVLLYSYKDVNMWCRELSTAKAKKLARSLSCPSSQHLDGGDRKVCYPGNLTIRDMYYFVFAPTLCYELNFPRSPKIRMSFLLRRLFEMVSQKNRWMIPVIQSSMKPLEDMDLSRMTERLLRLAVPNHLLWLMFFYWFFHSSMNFTAELLCFGDRQFYKDWWNAETVSYFWQNWNIPVHKWCLRHFYKPLLRKGFSKIVSQSAVFFLSAFFHEYLVSVPLRMFRLWAFMGMMAQLPLAWFVGRFLCGNYGNAAVWISIIIGQPFAVLMYVHDYYVLHHRQEAD</sequence>
<keyword evidence="4 12" id="KW-0812">Transmembrane</keyword>
<dbReference type="AlphaFoldDB" id="A0A7N8X2X4"/>
<evidence type="ECO:0000313" key="14">
    <source>
        <dbReference type="Proteomes" id="UP000261640"/>
    </source>
</evidence>
<evidence type="ECO:0000256" key="8">
    <source>
        <dbReference type="ARBA" id="ARBA00023315"/>
    </source>
</evidence>
<proteinExistence type="inferred from homology"/>
<dbReference type="GO" id="GO:0004144">
    <property type="term" value="F:diacylglycerol O-acyltransferase activity"/>
    <property type="evidence" value="ECO:0007669"/>
    <property type="project" value="TreeGrafter"/>
</dbReference>
<dbReference type="PANTHER" id="PTHR10408:SF18">
    <property type="entry name" value="O-ACYLTRANSFERASE"/>
    <property type="match status" value="1"/>
</dbReference>
<evidence type="ECO:0000313" key="13">
    <source>
        <dbReference type="Ensembl" id="ENSMAMP00000044774.1"/>
    </source>
</evidence>
<feature type="compositionally biased region" description="Low complexity" evidence="11">
    <location>
        <begin position="1"/>
        <end position="10"/>
    </location>
</feature>
<evidence type="ECO:0000256" key="5">
    <source>
        <dbReference type="ARBA" id="ARBA00022824"/>
    </source>
</evidence>
<keyword evidence="3 9" id="KW-0808">Transferase</keyword>
<feature type="transmembrane region" description="Helical" evidence="12">
    <location>
        <begin position="104"/>
        <end position="125"/>
    </location>
</feature>
<comment type="similarity">
    <text evidence="2 9">Belongs to the membrane-bound acyltransferase family. Sterol o-acyltransferase subfamily.</text>
</comment>
<dbReference type="GO" id="GO:0005789">
    <property type="term" value="C:endoplasmic reticulum membrane"/>
    <property type="evidence" value="ECO:0007669"/>
    <property type="project" value="UniProtKB-SubCell"/>
</dbReference>
<organism evidence="13 14">
    <name type="scientific">Mastacembelus armatus</name>
    <name type="common">zig-zag eel</name>
    <dbReference type="NCBI Taxonomy" id="205130"/>
    <lineage>
        <taxon>Eukaryota</taxon>
        <taxon>Metazoa</taxon>
        <taxon>Chordata</taxon>
        <taxon>Craniata</taxon>
        <taxon>Vertebrata</taxon>
        <taxon>Euteleostomi</taxon>
        <taxon>Actinopterygii</taxon>
        <taxon>Neopterygii</taxon>
        <taxon>Teleostei</taxon>
        <taxon>Neoteleostei</taxon>
        <taxon>Acanthomorphata</taxon>
        <taxon>Anabantaria</taxon>
        <taxon>Synbranchiformes</taxon>
        <taxon>Mastacembelidae</taxon>
        <taxon>Mastacembelus</taxon>
    </lineage>
</organism>
<feature type="transmembrane region" description="Helical" evidence="12">
    <location>
        <begin position="145"/>
        <end position="165"/>
    </location>
</feature>
<name>A0A7N8X2X4_9TELE</name>
<evidence type="ECO:0000256" key="9">
    <source>
        <dbReference type="PIRNR" id="PIRNR000439"/>
    </source>
</evidence>
<feature type="active site" evidence="10">
    <location>
        <position position="396"/>
    </location>
</feature>
<dbReference type="InterPro" id="IPR004299">
    <property type="entry name" value="MBOAT_fam"/>
</dbReference>
<accession>A0A7N8X2X4</accession>
<evidence type="ECO:0000256" key="2">
    <source>
        <dbReference type="ARBA" id="ARBA00009010"/>
    </source>
</evidence>
<reference evidence="13" key="1">
    <citation type="submission" date="2025-08" db="UniProtKB">
        <authorList>
            <consortium name="Ensembl"/>
        </authorList>
    </citation>
    <scope>IDENTIFICATION</scope>
</reference>
<evidence type="ECO:0000256" key="11">
    <source>
        <dbReference type="SAM" id="MobiDB-lite"/>
    </source>
</evidence>
<keyword evidence="6 12" id="KW-1133">Transmembrane helix</keyword>
<comment type="subcellular location">
    <subcellularLocation>
        <location evidence="1 9">Endoplasmic reticulum membrane</location>
        <topology evidence="1 9">Multi-pass membrane protein</topology>
    </subcellularLocation>
</comment>
<reference evidence="13" key="2">
    <citation type="submission" date="2025-09" db="UniProtKB">
        <authorList>
            <consortium name="Ensembl"/>
        </authorList>
    </citation>
    <scope>IDENTIFICATION</scope>
</reference>